<comment type="caution">
    <text evidence="2">The sequence shown here is derived from an EMBL/GenBank/DDBJ whole genome shotgun (WGS) entry which is preliminary data.</text>
</comment>
<reference evidence="2 3" key="1">
    <citation type="journal article" date="2024" name="bioRxiv">
        <title>A reference genome for Trichogramma kaykai: A tiny desert-dwelling parasitoid wasp with competing sex-ratio distorters.</title>
        <authorList>
            <person name="Culotta J."/>
            <person name="Lindsey A.R."/>
        </authorList>
    </citation>
    <scope>NUCLEOTIDE SEQUENCE [LARGE SCALE GENOMIC DNA]</scope>
    <source>
        <strain evidence="2 3">KSX58</strain>
    </source>
</reference>
<feature type="compositionally biased region" description="Low complexity" evidence="1">
    <location>
        <begin position="216"/>
        <end position="229"/>
    </location>
</feature>
<sequence length="643" mass="71186">MSNGHYHHHNNVNNNNNNNHEDDHDDDETRQNNGPLDLQDLASFVDSMLRATELTKKTLQMECEEAKFALKPWPIESTVVRQLDRNVCTCDPITTDEKAEEIAAEIGRTLLHSQQLREKLAANLLRERQNARKQPSTTEIYSSSMSQSSYHGNRPAAAAPAPVPRTRLPTAAAAPINNNKENSRPAPAPRRSISQARGGNTGPNQARPAQRRPRNRSASSARRPAQQQSTALEPSRDNVLAQITGYRAAPTKPQTNFILANKRSAASTASRSTAEKSYGSLGPPPPTISAAKSHGDLRKIPSSTGVKSRARSVKNLPKADNNDKAAPTTPRGSDEVETLAELNRLIKRFATEADASSELLRQNCPLHADNATGCIEERVVSHVDAVEGLDRYGVPSPLLKCLKIYHAYVRSELNQGNNGNGAGGGGGDDDDLRNGNVNVNVKDRHQQQDDRFLARFEAAARRKSPARFSTHRLLLDELAALFGETFRPGVTQHEVKSIKSRFIELDPWYNECSIKTQIGHIQLHKPDQSDLPREITADAKNWMSNGVWNFACIPMLSGVFGTHCLRYSERSHLLLFQDFVQKLQRKVYESQLIDLFVASLVPKICRGLEPSSPEYALAYKLMIAMVQVLNPRLPVLAKTDSDD</sequence>
<feature type="region of interest" description="Disordered" evidence="1">
    <location>
        <begin position="1"/>
        <end position="36"/>
    </location>
</feature>
<evidence type="ECO:0000256" key="1">
    <source>
        <dbReference type="SAM" id="MobiDB-lite"/>
    </source>
</evidence>
<dbReference type="EMBL" id="JBJJXI010000020">
    <property type="protein sequence ID" value="KAL3405716.1"/>
    <property type="molecule type" value="Genomic_DNA"/>
</dbReference>
<feature type="compositionally biased region" description="Basic and acidic residues" evidence="1">
    <location>
        <begin position="19"/>
        <end position="30"/>
    </location>
</feature>
<feature type="compositionally biased region" description="Polar residues" evidence="1">
    <location>
        <begin position="132"/>
        <end position="141"/>
    </location>
</feature>
<accession>A0ABD2XLV3</accession>
<dbReference type="AlphaFoldDB" id="A0ABD2XLV3"/>
<organism evidence="2 3">
    <name type="scientific">Trichogramma kaykai</name>
    <dbReference type="NCBI Taxonomy" id="54128"/>
    <lineage>
        <taxon>Eukaryota</taxon>
        <taxon>Metazoa</taxon>
        <taxon>Ecdysozoa</taxon>
        <taxon>Arthropoda</taxon>
        <taxon>Hexapoda</taxon>
        <taxon>Insecta</taxon>
        <taxon>Pterygota</taxon>
        <taxon>Neoptera</taxon>
        <taxon>Endopterygota</taxon>
        <taxon>Hymenoptera</taxon>
        <taxon>Apocrita</taxon>
        <taxon>Proctotrupomorpha</taxon>
        <taxon>Chalcidoidea</taxon>
        <taxon>Trichogrammatidae</taxon>
        <taxon>Trichogramma</taxon>
    </lineage>
</organism>
<feature type="region of interest" description="Disordered" evidence="1">
    <location>
        <begin position="262"/>
        <end position="337"/>
    </location>
</feature>
<name>A0ABD2XLV3_9HYME</name>
<protein>
    <recommendedName>
        <fullName evidence="4">Rho-GAP domain-containing protein</fullName>
    </recommendedName>
</protein>
<feature type="compositionally biased region" description="Low complexity" evidence="1">
    <location>
        <begin position="263"/>
        <end position="272"/>
    </location>
</feature>
<evidence type="ECO:0000313" key="3">
    <source>
        <dbReference type="Proteomes" id="UP001627154"/>
    </source>
</evidence>
<feature type="compositionally biased region" description="Basic residues" evidence="1">
    <location>
        <begin position="1"/>
        <end position="10"/>
    </location>
</feature>
<feature type="region of interest" description="Disordered" evidence="1">
    <location>
        <begin position="126"/>
        <end position="237"/>
    </location>
</feature>
<proteinExistence type="predicted"/>
<evidence type="ECO:0000313" key="2">
    <source>
        <dbReference type="EMBL" id="KAL3405716.1"/>
    </source>
</evidence>
<evidence type="ECO:0008006" key="4">
    <source>
        <dbReference type="Google" id="ProtNLM"/>
    </source>
</evidence>
<gene>
    <name evidence="2" type="ORF">TKK_002071</name>
</gene>
<feature type="region of interest" description="Disordered" evidence="1">
    <location>
        <begin position="413"/>
        <end position="437"/>
    </location>
</feature>
<feature type="compositionally biased region" description="Low complexity" evidence="1">
    <location>
        <begin position="142"/>
        <end position="175"/>
    </location>
</feature>
<dbReference type="Proteomes" id="UP001627154">
    <property type="component" value="Unassembled WGS sequence"/>
</dbReference>
<keyword evidence="3" id="KW-1185">Reference proteome</keyword>